<feature type="region of interest" description="Disordered" evidence="1">
    <location>
        <begin position="131"/>
        <end position="153"/>
    </location>
</feature>
<dbReference type="Gene3D" id="3.40.50.410">
    <property type="entry name" value="von Willebrand factor, type A domain"/>
    <property type="match status" value="1"/>
</dbReference>
<feature type="compositionally biased region" description="Basic residues" evidence="1">
    <location>
        <begin position="1006"/>
        <end position="1015"/>
    </location>
</feature>
<dbReference type="PANTHER" id="PTHR13803">
    <property type="entry name" value="SEC24-RELATED PROTEIN"/>
    <property type="match status" value="1"/>
</dbReference>
<evidence type="ECO:0000313" key="3">
    <source>
        <dbReference type="EMBL" id="CAK8692733.1"/>
    </source>
</evidence>
<feature type="compositionally biased region" description="Basic and acidic residues" evidence="1">
    <location>
        <begin position="243"/>
        <end position="252"/>
    </location>
</feature>
<feature type="region of interest" description="Disordered" evidence="1">
    <location>
        <begin position="415"/>
        <end position="438"/>
    </location>
</feature>
<evidence type="ECO:0000313" key="4">
    <source>
        <dbReference type="Proteomes" id="UP001642483"/>
    </source>
</evidence>
<keyword evidence="4" id="KW-1185">Reference proteome</keyword>
<dbReference type="InterPro" id="IPR002035">
    <property type="entry name" value="VWF_A"/>
</dbReference>
<gene>
    <name evidence="3" type="ORF">CVLEPA_LOCUS25979</name>
</gene>
<protein>
    <recommendedName>
        <fullName evidence="2">VWFA domain-containing protein</fullName>
    </recommendedName>
</protein>
<feature type="region of interest" description="Disordered" evidence="1">
    <location>
        <begin position="23"/>
        <end position="44"/>
    </location>
</feature>
<dbReference type="InterPro" id="IPR050550">
    <property type="entry name" value="SEC23_SEC24_subfamily"/>
</dbReference>
<feature type="compositionally biased region" description="Polar residues" evidence="1">
    <location>
        <begin position="30"/>
        <end position="41"/>
    </location>
</feature>
<proteinExistence type="predicted"/>
<feature type="compositionally biased region" description="Basic and acidic residues" evidence="1">
    <location>
        <begin position="422"/>
        <end position="438"/>
    </location>
</feature>
<sequence length="1046" mass="114518">MDFGSSHVYAGASEVYYSSVPKETGVKNKSGLSNASGQSTGDVAKTSAWDEIIEEPVYEAIEINKNTSKAKRPLPDLPHENLYDPVAGETSSDLSNALNGVTPQVPEKPDIYKSINDVPSLAEQLRTALEEREKQKDTEDETPLPPPRNKTKVKMEPSLINETPNNHTTTLPPAPVELAPKLPPRDLVHTQENSVKMLTSMYEDVKLSENTSAPVLKPLKKSTSLDSVSIPLLKPPPSFTKRRQPDDAKKSSSLDQSLHMNVYNPSPVSDYKEFSYNFAPDFSSGKLLHSQSSDDYKLSKTNPFSDVYEAPKVNGSDFNDIAVIAFHDDSRVNDNAISNLYPSLPKLEDVPVSPTVDLYTLSAPPLEPTAPFPSATLVKRDAEFLQHHLQSLVSTDSSDDFSVSKVTSLIRPSAPHLSQSMIRRDKENEAKPIKRSDSKESLYSSADTNIVCVKLGIVKQTTGSFVYKGLPTHCQSCGAITFSAEKDWTCRFCGVPNKTFTTLSQNIPENCQHDVTYVLEQATNLSTDYDSLVVFCIDTSGSMCVTSKVPSGSSNIFVSRLQGVKQAILEQLNLIEATRPNCRVALVAFSNEVLLLGDGSTEQLKTLTEFELFDFDYIWSFGANAALPGPIKSTRNQLNRTVNSLSEKGGTALGPALLLSTAIAAKRQGSQVIVCTDGRANVGVGSLETEDDYQMSQHFYSQATDLATSTGVIVSILSIAGTDCRLVQLGKIADKTAGKVNVVEATELSSEFQNVLTDKVLATNVSIDLVTHKQLYFNNEEGYAGCSLAQFVGNITDESEVTFRYGIKNFDGFENIAPPSEAPFQLKIMYRPPDGSVCMRVLTQVRPVTENRVLAETAMNPAVIGTFATQQAAKLALEGDIDHAKEITNAHKNLLTRAMSLRSNAGSVNLRFPGEEIYEAVRSRMDDVGAELSKVEVESESSEDDRSHCYSIEEETYEPLSDVDHPPELPPRLYLQDGNRSSSGLSSTSNAQKKSRKPKLSLTGSLKRKKSKNKQKTAMQYKDETAQKMFKFAKAGTKNFLAKMAS</sequence>
<accession>A0ABP0GNZ3</accession>
<evidence type="ECO:0000256" key="1">
    <source>
        <dbReference type="SAM" id="MobiDB-lite"/>
    </source>
</evidence>
<dbReference type="EMBL" id="CAWYQH010000130">
    <property type="protein sequence ID" value="CAK8692733.1"/>
    <property type="molecule type" value="Genomic_DNA"/>
</dbReference>
<dbReference type="SMART" id="SM00327">
    <property type="entry name" value="VWA"/>
    <property type="match status" value="1"/>
</dbReference>
<reference evidence="3 4" key="1">
    <citation type="submission" date="2024-02" db="EMBL/GenBank/DDBJ databases">
        <authorList>
            <person name="Daric V."/>
            <person name="Darras S."/>
        </authorList>
    </citation>
    <scope>NUCLEOTIDE SEQUENCE [LARGE SCALE GENOMIC DNA]</scope>
</reference>
<feature type="region of interest" description="Disordered" evidence="1">
    <location>
        <begin position="227"/>
        <end position="260"/>
    </location>
</feature>
<comment type="caution">
    <text evidence="3">The sequence shown here is derived from an EMBL/GenBank/DDBJ whole genome shotgun (WGS) entry which is preliminary data.</text>
</comment>
<dbReference type="PROSITE" id="PS50234">
    <property type="entry name" value="VWFA"/>
    <property type="match status" value="1"/>
</dbReference>
<feature type="domain" description="VWFA" evidence="2">
    <location>
        <begin position="532"/>
        <end position="760"/>
    </location>
</feature>
<dbReference type="Proteomes" id="UP001642483">
    <property type="component" value="Unassembled WGS sequence"/>
</dbReference>
<dbReference type="CDD" id="cd00198">
    <property type="entry name" value="vWFA"/>
    <property type="match status" value="1"/>
</dbReference>
<feature type="region of interest" description="Disordered" evidence="1">
    <location>
        <begin position="956"/>
        <end position="1023"/>
    </location>
</feature>
<dbReference type="SUPFAM" id="SSF53300">
    <property type="entry name" value="vWA-like"/>
    <property type="match status" value="1"/>
</dbReference>
<dbReference type="PANTHER" id="PTHR13803:SF36">
    <property type="entry name" value="TYPE A VON WILLEBRAND FACTOR DOMAIN-CONTAINING PROTEIN"/>
    <property type="match status" value="1"/>
</dbReference>
<organism evidence="3 4">
    <name type="scientific">Clavelina lepadiformis</name>
    <name type="common">Light-bulb sea squirt</name>
    <name type="synonym">Ascidia lepadiformis</name>
    <dbReference type="NCBI Taxonomy" id="159417"/>
    <lineage>
        <taxon>Eukaryota</taxon>
        <taxon>Metazoa</taxon>
        <taxon>Chordata</taxon>
        <taxon>Tunicata</taxon>
        <taxon>Ascidiacea</taxon>
        <taxon>Aplousobranchia</taxon>
        <taxon>Clavelinidae</taxon>
        <taxon>Clavelina</taxon>
    </lineage>
</organism>
<name>A0ABP0GNZ3_CLALP</name>
<evidence type="ECO:0000259" key="2">
    <source>
        <dbReference type="PROSITE" id="PS50234"/>
    </source>
</evidence>
<dbReference type="InterPro" id="IPR036465">
    <property type="entry name" value="vWFA_dom_sf"/>
</dbReference>